<evidence type="ECO:0000259" key="5">
    <source>
        <dbReference type="PROSITE" id="PS50011"/>
    </source>
</evidence>
<dbReference type="SUPFAM" id="SSF56112">
    <property type="entry name" value="Protein kinase-like (PK-like)"/>
    <property type="match status" value="1"/>
</dbReference>
<evidence type="ECO:0000256" key="1">
    <source>
        <dbReference type="ARBA" id="ARBA00022723"/>
    </source>
</evidence>
<dbReference type="InterPro" id="IPR001841">
    <property type="entry name" value="Znf_RING"/>
</dbReference>
<dbReference type="GO" id="GO:0008270">
    <property type="term" value="F:zinc ion binding"/>
    <property type="evidence" value="ECO:0007669"/>
    <property type="project" value="UniProtKB-KW"/>
</dbReference>
<dbReference type="SUPFAM" id="SSF57850">
    <property type="entry name" value="RING/U-box"/>
    <property type="match status" value="1"/>
</dbReference>
<dbReference type="PROSITE" id="PS50011">
    <property type="entry name" value="PROTEIN_KINASE_DOM"/>
    <property type="match status" value="1"/>
</dbReference>
<dbReference type="Proteomes" id="UP000095281">
    <property type="component" value="Unplaced"/>
</dbReference>
<protein>
    <submittedName>
        <fullName evidence="8">RING-type domain-containing protein</fullName>
    </submittedName>
</protein>
<dbReference type="PROSITE" id="PS50089">
    <property type="entry name" value="ZF_RING_2"/>
    <property type="match status" value="1"/>
</dbReference>
<keyword evidence="2 4" id="KW-0863">Zinc-finger</keyword>
<dbReference type="GO" id="GO:0005524">
    <property type="term" value="F:ATP binding"/>
    <property type="evidence" value="ECO:0007669"/>
    <property type="project" value="InterPro"/>
</dbReference>
<dbReference type="PANTHER" id="PTHR15710:SF243">
    <property type="entry name" value="E3 UBIQUITIN-PROTEIN LIGASE PRAJA-2 ISOFORM X1"/>
    <property type="match status" value="1"/>
</dbReference>
<dbReference type="InterPro" id="IPR013083">
    <property type="entry name" value="Znf_RING/FYVE/PHD"/>
</dbReference>
<keyword evidence="3" id="KW-0862">Zinc</keyword>
<dbReference type="SMART" id="SM00184">
    <property type="entry name" value="RING"/>
    <property type="match status" value="1"/>
</dbReference>
<dbReference type="GO" id="GO:0004672">
    <property type="term" value="F:protein kinase activity"/>
    <property type="evidence" value="ECO:0007669"/>
    <property type="project" value="InterPro"/>
</dbReference>
<evidence type="ECO:0000256" key="3">
    <source>
        <dbReference type="ARBA" id="ARBA00022833"/>
    </source>
</evidence>
<dbReference type="AlphaFoldDB" id="A0A1I8BP08"/>
<accession>A0A1I8BP08</accession>
<feature type="domain" description="RING-type" evidence="6">
    <location>
        <begin position="151"/>
        <end position="190"/>
    </location>
</feature>
<evidence type="ECO:0000256" key="2">
    <source>
        <dbReference type="ARBA" id="ARBA00022771"/>
    </source>
</evidence>
<keyword evidence="7" id="KW-1185">Reference proteome</keyword>
<evidence type="ECO:0000259" key="6">
    <source>
        <dbReference type="PROSITE" id="PS50089"/>
    </source>
</evidence>
<dbReference type="InterPro" id="IPR011009">
    <property type="entry name" value="Kinase-like_dom_sf"/>
</dbReference>
<dbReference type="GO" id="GO:0061630">
    <property type="term" value="F:ubiquitin protein ligase activity"/>
    <property type="evidence" value="ECO:0007669"/>
    <property type="project" value="TreeGrafter"/>
</dbReference>
<dbReference type="Pfam" id="PF13639">
    <property type="entry name" value="zf-RING_2"/>
    <property type="match status" value="1"/>
</dbReference>
<dbReference type="Gene3D" id="1.10.510.10">
    <property type="entry name" value="Transferase(Phosphotransferase) domain 1"/>
    <property type="match status" value="1"/>
</dbReference>
<feature type="domain" description="Protein kinase" evidence="5">
    <location>
        <begin position="1"/>
        <end position="197"/>
    </location>
</feature>
<keyword evidence="1" id="KW-0479">Metal-binding</keyword>
<dbReference type="GO" id="GO:0005737">
    <property type="term" value="C:cytoplasm"/>
    <property type="evidence" value="ECO:0007669"/>
    <property type="project" value="TreeGrafter"/>
</dbReference>
<reference evidence="8" key="1">
    <citation type="submission" date="2016-11" db="UniProtKB">
        <authorList>
            <consortium name="WormBaseParasite"/>
        </authorList>
    </citation>
    <scope>IDENTIFICATION</scope>
</reference>
<sequence length="197" mass="22876">MEGRRILLRESNVLNFFEENEAKHIIKMLDMNSSYNFDVLVLERAKMNIKKYFQENVNKKESEIDKFEFLTKIIKGAAEALAELHEYGYVHLNVKPENFVYTEIPKDENKIENCKLTGLDKAVTLGMTSEEDTIQFVLNNFGIKENIQEFCIICLGTNNSNFVQFPCNHFVHMNCIKPWLKTSLCCPNCKNVSKGLY</sequence>
<evidence type="ECO:0000256" key="4">
    <source>
        <dbReference type="PROSITE-ProRule" id="PRU00175"/>
    </source>
</evidence>
<evidence type="ECO:0000313" key="8">
    <source>
        <dbReference type="WBParaSite" id="MhA1_Contig363.frz3.gene20"/>
    </source>
</evidence>
<dbReference type="PANTHER" id="PTHR15710">
    <property type="entry name" value="E3 UBIQUITIN-PROTEIN LIGASE PRAJA"/>
    <property type="match status" value="1"/>
</dbReference>
<dbReference type="InterPro" id="IPR000719">
    <property type="entry name" value="Prot_kinase_dom"/>
</dbReference>
<dbReference type="GO" id="GO:0016567">
    <property type="term" value="P:protein ubiquitination"/>
    <property type="evidence" value="ECO:0007669"/>
    <property type="project" value="TreeGrafter"/>
</dbReference>
<dbReference type="WBParaSite" id="MhA1_Contig363.frz3.gene20">
    <property type="protein sequence ID" value="MhA1_Contig363.frz3.gene20"/>
    <property type="gene ID" value="MhA1_Contig363.frz3.gene20"/>
</dbReference>
<organism evidence="7 8">
    <name type="scientific">Meloidogyne hapla</name>
    <name type="common">Root-knot nematode worm</name>
    <dbReference type="NCBI Taxonomy" id="6305"/>
    <lineage>
        <taxon>Eukaryota</taxon>
        <taxon>Metazoa</taxon>
        <taxon>Ecdysozoa</taxon>
        <taxon>Nematoda</taxon>
        <taxon>Chromadorea</taxon>
        <taxon>Rhabditida</taxon>
        <taxon>Tylenchina</taxon>
        <taxon>Tylenchomorpha</taxon>
        <taxon>Tylenchoidea</taxon>
        <taxon>Meloidogynidae</taxon>
        <taxon>Meloidogyninae</taxon>
        <taxon>Meloidogyne</taxon>
    </lineage>
</organism>
<evidence type="ECO:0000313" key="7">
    <source>
        <dbReference type="Proteomes" id="UP000095281"/>
    </source>
</evidence>
<dbReference type="Gene3D" id="3.30.40.10">
    <property type="entry name" value="Zinc/RING finger domain, C3HC4 (zinc finger)"/>
    <property type="match status" value="1"/>
</dbReference>
<proteinExistence type="predicted"/>
<name>A0A1I8BP08_MELHA</name>